<dbReference type="EMBL" id="JASNVW010000001">
    <property type="protein sequence ID" value="MDK6028219.1"/>
    <property type="molecule type" value="Genomic_DNA"/>
</dbReference>
<keyword evidence="2" id="KW-1185">Reference proteome</keyword>
<reference evidence="1 2" key="1">
    <citation type="submission" date="2023-05" db="EMBL/GenBank/DDBJ databases">
        <title>A new hyperthermophilic archaea 'Ignisphaera cupida' sp. nov. and description of the family 'Ignisphaeraceae' fam. nov.</title>
        <authorList>
            <person name="Podosokorskaya O.A."/>
            <person name="Elcheninov A.G."/>
            <person name="Klukina A."/>
            <person name="Merkel A.Y."/>
        </authorList>
    </citation>
    <scope>NUCLEOTIDE SEQUENCE [LARGE SCALE GENOMIC DNA]</scope>
    <source>
        <strain evidence="1 2">4213-co</strain>
    </source>
</reference>
<dbReference type="Pfam" id="PF18306">
    <property type="entry name" value="LDcluster4"/>
    <property type="match status" value="1"/>
</dbReference>
<evidence type="ECO:0008006" key="3">
    <source>
        <dbReference type="Google" id="ProtNLM"/>
    </source>
</evidence>
<sequence length="183" mass="20325">MIQICFAAYSEEPEKSVVINAIKVVDNLKRYCSNVVIFVGGYWGLMKNIVDRAIENGFQVVIVSPISGEETDFPEEAIVFKPGVDYRVRSVFMVRSCNALIAVGGESGTIHEIVAAYTEGKPVYVLKSGLSSDRIELLAPHIDRRALSEIKMFSDPEKLVEALANEVCTKNIIKRVSERKRIG</sequence>
<dbReference type="SUPFAM" id="SSF102405">
    <property type="entry name" value="MCP/YpsA-like"/>
    <property type="match status" value="1"/>
</dbReference>
<dbReference type="RefSeq" id="WP_285273187.1">
    <property type="nucleotide sequence ID" value="NZ_JASNVW010000001.1"/>
</dbReference>
<gene>
    <name evidence="1" type="ORF">QPL79_02415</name>
</gene>
<organism evidence="1 2">
    <name type="scientific">Ignisphaera cupida</name>
    <dbReference type="NCBI Taxonomy" id="3050454"/>
    <lineage>
        <taxon>Archaea</taxon>
        <taxon>Thermoproteota</taxon>
        <taxon>Thermoprotei</taxon>
        <taxon>Desulfurococcales</taxon>
        <taxon>Desulfurococcaceae</taxon>
        <taxon>Ignisphaera</taxon>
    </lineage>
</organism>
<accession>A0ABD4Z639</accession>
<dbReference type="Proteomes" id="UP001529235">
    <property type="component" value="Unassembled WGS sequence"/>
</dbReference>
<evidence type="ECO:0000313" key="1">
    <source>
        <dbReference type="EMBL" id="MDK6028219.1"/>
    </source>
</evidence>
<proteinExistence type="predicted"/>
<protein>
    <recommendedName>
        <fullName evidence="3">LOG family protein</fullName>
    </recommendedName>
</protein>
<comment type="caution">
    <text evidence="1">The sequence shown here is derived from an EMBL/GenBank/DDBJ whole genome shotgun (WGS) entry which is preliminary data.</text>
</comment>
<dbReference type="Gene3D" id="3.40.50.450">
    <property type="match status" value="1"/>
</dbReference>
<evidence type="ECO:0000313" key="2">
    <source>
        <dbReference type="Proteomes" id="UP001529235"/>
    </source>
</evidence>
<name>A0ABD4Z639_9CREN</name>
<dbReference type="AlphaFoldDB" id="A0ABD4Z639"/>
<dbReference type="InterPro" id="IPR041164">
    <property type="entry name" value="LDcluster4"/>
</dbReference>